<comment type="similarity">
    <text evidence="1">Belongs to the SEC10 family.</text>
</comment>
<evidence type="ECO:0000313" key="11">
    <source>
        <dbReference type="EMBL" id="OQV17569.1"/>
    </source>
</evidence>
<evidence type="ECO:0000256" key="3">
    <source>
        <dbReference type="ARBA" id="ARBA00022448"/>
    </source>
</evidence>
<comment type="caution">
    <text evidence="11">The sequence shown here is derived from an EMBL/GenBank/DDBJ whole genome shotgun (WGS) entry which is preliminary data.</text>
</comment>
<dbReference type="InterPro" id="IPR048625">
    <property type="entry name" value="Sec10_N"/>
</dbReference>
<dbReference type="OrthoDB" id="125856at2759"/>
<evidence type="ECO:0000256" key="1">
    <source>
        <dbReference type="ARBA" id="ARBA00006572"/>
    </source>
</evidence>
<accession>A0A1W0WQV7</accession>
<proteinExistence type="inferred from homology"/>
<dbReference type="InterPro" id="IPR048627">
    <property type="entry name" value="Sec10_HB"/>
</dbReference>
<evidence type="ECO:0000259" key="10">
    <source>
        <dbReference type="Pfam" id="PF20667"/>
    </source>
</evidence>
<sequence>MAMLTSALLDIDDLRQEVQETDFNADEWLESYIQRNMGLLPGGGSSTNGGQLMNLTDSQRGNSLPTSPTEATTAKKNSLFDPERLLQSFNDLFDNLVYMNGQYTKRYRDAEVEVERKEAQATERLMKRADRVDGSIGQVEKLEREINDLARRIYKLNENIYSVSEPQERLKDARKLLTHFMELNQDALGEFTFPELTKPRKNFEDFRQASSTVLRLHRIAKDMGTAEDRIYSKARDRIFDLYNQLQRDLIELFTNAHKERPVDITTMQKTAELLQNFPAGQQQCVAVFIQRTADSVNIQSADVFRVIVQLATDTYKIIREIFPSPEGVMEKFVTYVITEKLQGLIKTKLEVKNTEGQEGYLRDLYELHKKTKTLEQSVEVFKQVRMDKILRMLFDPYLSRYVETECNFLRIRCTGMMQQYYDGLLAEWGLPKQQTAVQVLPEKRDFFGVSIMTAKTLPVVMGEFLKEHPTVTADIKIINESLALNLLHELRQSAARAHALAPEDQLGACLLQLGQTIINTVLLIHMDYGLEIGIIALPPLEPKAEPNTTFLHLIQLSTVLHNLTVRQLDESLKSLPRSPAHQQKLRDQLREARERLERKSSAGLEHCLNSAMSWIHTLLMAQKRTEYAEPRHSYAATNTARKVAQYFMKLVRLVEASVDGLNRQSVFMEMGFRFHREIFDRLQELPYTSDGVMILICDVNEYRECVRMMKVDLVIKLFDQLLSLCNLLVAQPVNLPLMCDSLYGVIEQKEPIAAFIRLRSDFKTSSEYVRSYL</sequence>
<dbReference type="InterPro" id="IPR009976">
    <property type="entry name" value="Sec10-like"/>
</dbReference>
<evidence type="ECO:0000259" key="9">
    <source>
        <dbReference type="Pfam" id="PF07393"/>
    </source>
</evidence>
<dbReference type="AlphaFoldDB" id="A0A1W0WQV7"/>
<feature type="domain" description="Exocyst complex component Sec10 N-terminal" evidence="10">
    <location>
        <begin position="82"/>
        <end position="185"/>
    </location>
</feature>
<feature type="compositionally biased region" description="Polar residues" evidence="8">
    <location>
        <begin position="48"/>
        <end position="74"/>
    </location>
</feature>
<name>A0A1W0WQV7_HYPEX</name>
<dbReference type="EMBL" id="MTYJ01000059">
    <property type="protein sequence ID" value="OQV17569.1"/>
    <property type="molecule type" value="Genomic_DNA"/>
</dbReference>
<keyword evidence="12" id="KW-1185">Reference proteome</keyword>
<keyword evidence="4" id="KW-0268">Exocytosis</keyword>
<feature type="domain" description="Exocyst complex component Sec10-like alpha-helical bundle" evidence="9">
    <location>
        <begin position="210"/>
        <end position="765"/>
    </location>
</feature>
<protein>
    <recommendedName>
        <fullName evidence="2">Exocyst complex component 5</fullName>
    </recommendedName>
    <alternativeName>
        <fullName evidence="6">Exocyst complex component Sec10</fullName>
    </alternativeName>
</protein>
<evidence type="ECO:0000256" key="6">
    <source>
        <dbReference type="ARBA" id="ARBA00031471"/>
    </source>
</evidence>
<evidence type="ECO:0000256" key="2">
    <source>
        <dbReference type="ARBA" id="ARBA00017524"/>
    </source>
</evidence>
<evidence type="ECO:0000256" key="8">
    <source>
        <dbReference type="SAM" id="MobiDB-lite"/>
    </source>
</evidence>
<reference evidence="12" key="1">
    <citation type="submission" date="2017-01" db="EMBL/GenBank/DDBJ databases">
        <title>Comparative genomics of anhydrobiosis in the tardigrade Hypsibius dujardini.</title>
        <authorList>
            <person name="Yoshida Y."/>
            <person name="Koutsovoulos G."/>
            <person name="Laetsch D."/>
            <person name="Stevens L."/>
            <person name="Kumar S."/>
            <person name="Horikawa D."/>
            <person name="Ishino K."/>
            <person name="Komine S."/>
            <person name="Tomita M."/>
            <person name="Blaxter M."/>
            <person name="Arakawa K."/>
        </authorList>
    </citation>
    <scope>NUCLEOTIDE SEQUENCE [LARGE SCALE GENOMIC DNA]</scope>
    <source>
        <strain evidence="12">Z151</strain>
    </source>
</reference>
<feature type="region of interest" description="Disordered" evidence="8">
    <location>
        <begin position="40"/>
        <end position="74"/>
    </location>
</feature>
<gene>
    <name evidence="11" type="ORF">BV898_08340</name>
</gene>
<dbReference type="Pfam" id="PF20667">
    <property type="entry name" value="Sec10_N"/>
    <property type="match status" value="1"/>
</dbReference>
<dbReference type="PANTHER" id="PTHR12100:SF0">
    <property type="entry name" value="EXOCYST COMPLEX COMPONENT 5"/>
    <property type="match status" value="1"/>
</dbReference>
<evidence type="ECO:0000256" key="5">
    <source>
        <dbReference type="ARBA" id="ARBA00023054"/>
    </source>
</evidence>
<dbReference type="PANTHER" id="PTHR12100">
    <property type="entry name" value="SEC10"/>
    <property type="match status" value="1"/>
</dbReference>
<dbReference type="GO" id="GO:0006893">
    <property type="term" value="P:Golgi to plasma membrane transport"/>
    <property type="evidence" value="ECO:0007669"/>
    <property type="project" value="TreeGrafter"/>
</dbReference>
<dbReference type="GO" id="GO:0000145">
    <property type="term" value="C:exocyst"/>
    <property type="evidence" value="ECO:0007669"/>
    <property type="project" value="TreeGrafter"/>
</dbReference>
<dbReference type="Pfam" id="PF07393">
    <property type="entry name" value="Sec10_HB"/>
    <property type="match status" value="1"/>
</dbReference>
<dbReference type="GO" id="GO:0006887">
    <property type="term" value="P:exocytosis"/>
    <property type="evidence" value="ECO:0007669"/>
    <property type="project" value="UniProtKB-KW"/>
</dbReference>
<evidence type="ECO:0000313" key="12">
    <source>
        <dbReference type="Proteomes" id="UP000192578"/>
    </source>
</evidence>
<organism evidence="11 12">
    <name type="scientific">Hypsibius exemplaris</name>
    <name type="common">Freshwater tardigrade</name>
    <dbReference type="NCBI Taxonomy" id="2072580"/>
    <lineage>
        <taxon>Eukaryota</taxon>
        <taxon>Metazoa</taxon>
        <taxon>Ecdysozoa</taxon>
        <taxon>Tardigrada</taxon>
        <taxon>Eutardigrada</taxon>
        <taxon>Parachela</taxon>
        <taxon>Hypsibioidea</taxon>
        <taxon>Hypsibiidae</taxon>
        <taxon>Hypsibius</taxon>
    </lineage>
</organism>
<feature type="coiled-coil region" evidence="7">
    <location>
        <begin position="100"/>
        <end position="159"/>
    </location>
</feature>
<evidence type="ECO:0000256" key="4">
    <source>
        <dbReference type="ARBA" id="ARBA00022483"/>
    </source>
</evidence>
<dbReference type="Proteomes" id="UP000192578">
    <property type="component" value="Unassembled WGS sequence"/>
</dbReference>
<keyword evidence="3" id="KW-0813">Transport</keyword>
<keyword evidence="5 7" id="KW-0175">Coiled coil</keyword>
<evidence type="ECO:0000256" key="7">
    <source>
        <dbReference type="SAM" id="Coils"/>
    </source>
</evidence>